<evidence type="ECO:0000259" key="27">
    <source>
        <dbReference type="PROSITE" id="PS50835"/>
    </source>
</evidence>
<dbReference type="PROSITE" id="PS00022">
    <property type="entry name" value="EGF_1"/>
    <property type="match status" value="6"/>
</dbReference>
<feature type="disulfide bond" evidence="21">
    <location>
        <begin position="1535"/>
        <end position="1547"/>
    </location>
</feature>
<feature type="disulfide bond" evidence="19">
    <location>
        <begin position="3828"/>
        <end position="3837"/>
    </location>
</feature>
<protein>
    <submittedName>
        <fullName evidence="29">Similar to Hspg2: Basement membrane-specific heparan sulfate proteoglycan core protein (Mus musculus)</fullName>
    </submittedName>
</protein>
<evidence type="ECO:0000256" key="22">
    <source>
        <dbReference type="PROSITE-ProRule" id="PRU00460"/>
    </source>
</evidence>
<dbReference type="PANTHER" id="PTHR22722">
    <property type="entry name" value="LOW-DENSITY LIPOPROTEIN RECEPTOR-RELATED PROTEIN 2-RELATED"/>
    <property type="match status" value="1"/>
</dbReference>
<dbReference type="InterPro" id="IPR009030">
    <property type="entry name" value="Growth_fac_rcpt_cys_sf"/>
</dbReference>
<gene>
    <name evidence="29" type="ORF">HICCMSTLAB_LOCUS10956</name>
</gene>
<evidence type="ECO:0000256" key="5">
    <source>
        <dbReference type="ARBA" id="ARBA00022525"/>
    </source>
</evidence>
<feature type="disulfide bond" evidence="21">
    <location>
        <begin position="1445"/>
        <end position="1457"/>
    </location>
</feature>
<keyword evidence="17" id="KW-0325">Glycoprotein</keyword>
<dbReference type="PROSITE" id="PS00010">
    <property type="entry name" value="ASX_HYDROXYL"/>
    <property type="match status" value="1"/>
</dbReference>
<dbReference type="Pfam" id="PF07679">
    <property type="entry name" value="I-set"/>
    <property type="match status" value="1"/>
</dbReference>
<dbReference type="PROSITE" id="PS51115">
    <property type="entry name" value="LAMININ_IVA"/>
    <property type="match status" value="3"/>
</dbReference>
<dbReference type="SUPFAM" id="SSF57424">
    <property type="entry name" value="LDL receptor-like module"/>
    <property type="match status" value="19"/>
</dbReference>
<feature type="disulfide bond" evidence="21">
    <location>
        <begin position="1329"/>
        <end position="1344"/>
    </location>
</feature>
<dbReference type="PROSITE" id="PS50068">
    <property type="entry name" value="LDLRA_2"/>
    <property type="match status" value="19"/>
</dbReference>
<dbReference type="GO" id="GO:0005509">
    <property type="term" value="F:calcium ion binding"/>
    <property type="evidence" value="ECO:0007669"/>
    <property type="project" value="InterPro"/>
</dbReference>
<dbReference type="CDD" id="cd00096">
    <property type="entry name" value="Ig"/>
    <property type="match status" value="2"/>
</dbReference>
<dbReference type="FunFam" id="2.10.25.10:FF:000090">
    <property type="entry name" value="laminin subunit alpha"/>
    <property type="match status" value="1"/>
</dbReference>
<dbReference type="InterPro" id="IPR051221">
    <property type="entry name" value="LDLR-related"/>
</dbReference>
<feature type="disulfide bond" evidence="21">
    <location>
        <begin position="1074"/>
        <end position="1092"/>
    </location>
</feature>
<feature type="disulfide bond" evidence="21">
    <location>
        <begin position="1216"/>
        <end position="1231"/>
    </location>
</feature>
<feature type="disulfide bond" evidence="21">
    <location>
        <begin position="1366"/>
        <end position="1381"/>
    </location>
</feature>
<evidence type="ECO:0000256" key="9">
    <source>
        <dbReference type="ARBA" id="ARBA00022729"/>
    </source>
</evidence>
<name>A0A8J2HLU9_COTCN</name>
<dbReference type="PROSITE" id="PS50026">
    <property type="entry name" value="EGF_3"/>
    <property type="match status" value="5"/>
</dbReference>
<feature type="domain" description="Ig-like" evidence="27">
    <location>
        <begin position="3300"/>
        <end position="3393"/>
    </location>
</feature>
<feature type="disulfide bond" evidence="21">
    <location>
        <begin position="169"/>
        <end position="187"/>
    </location>
</feature>
<evidence type="ECO:0000256" key="15">
    <source>
        <dbReference type="ARBA" id="ARBA00023157"/>
    </source>
</evidence>
<reference evidence="29" key="1">
    <citation type="submission" date="2021-04" db="EMBL/GenBank/DDBJ databases">
        <authorList>
            <person name="Chebbi M.A.C M."/>
        </authorList>
    </citation>
    <scope>NUCLEOTIDE SEQUENCE</scope>
</reference>
<feature type="region of interest" description="Disordered" evidence="23">
    <location>
        <begin position="3205"/>
        <end position="3244"/>
    </location>
</feature>
<feature type="disulfide bond" evidence="21">
    <location>
        <begin position="1404"/>
        <end position="1419"/>
    </location>
</feature>
<dbReference type="InterPro" id="IPR003599">
    <property type="entry name" value="Ig_sub"/>
</dbReference>
<dbReference type="Pfam" id="PF13927">
    <property type="entry name" value="Ig_3"/>
    <property type="match status" value="6"/>
</dbReference>
<evidence type="ECO:0000256" key="3">
    <source>
        <dbReference type="ARBA" id="ARBA00004496"/>
    </source>
</evidence>
<dbReference type="OrthoDB" id="10055367at2759"/>
<keyword evidence="30" id="KW-1185">Reference proteome</keyword>
<dbReference type="GO" id="GO:0005737">
    <property type="term" value="C:cytoplasm"/>
    <property type="evidence" value="ECO:0007669"/>
    <property type="project" value="UniProtKB-SubCell"/>
</dbReference>
<evidence type="ECO:0000256" key="23">
    <source>
        <dbReference type="SAM" id="MobiDB-lite"/>
    </source>
</evidence>
<dbReference type="CDD" id="cd00112">
    <property type="entry name" value="LDLa"/>
    <property type="match status" value="19"/>
</dbReference>
<evidence type="ECO:0000259" key="26">
    <source>
        <dbReference type="PROSITE" id="PS50027"/>
    </source>
</evidence>
<keyword evidence="6" id="KW-0272">Extracellular matrix</keyword>
<dbReference type="InterPro" id="IPR036179">
    <property type="entry name" value="Ig-like_dom_sf"/>
</dbReference>
<dbReference type="GO" id="GO:0042562">
    <property type="term" value="F:hormone binding"/>
    <property type="evidence" value="ECO:0007669"/>
    <property type="project" value="TreeGrafter"/>
</dbReference>
<feature type="disulfide bond" evidence="21">
    <location>
        <begin position="1737"/>
        <end position="1755"/>
    </location>
</feature>
<evidence type="ECO:0000256" key="12">
    <source>
        <dbReference type="ARBA" id="ARBA00022869"/>
    </source>
</evidence>
<dbReference type="Proteomes" id="UP000786811">
    <property type="component" value="Unassembled WGS sequence"/>
</dbReference>
<feature type="disulfide bond" evidence="21">
    <location>
        <begin position="52"/>
        <end position="70"/>
    </location>
</feature>
<feature type="disulfide bond" evidence="21">
    <location>
        <begin position="1832"/>
        <end position="1847"/>
    </location>
</feature>
<feature type="disulfide bond" evidence="22">
    <location>
        <begin position="2311"/>
        <end position="2320"/>
    </location>
</feature>
<evidence type="ECO:0000256" key="2">
    <source>
        <dbReference type="ARBA" id="ARBA00004302"/>
    </source>
</evidence>
<evidence type="ECO:0000256" key="11">
    <source>
        <dbReference type="ARBA" id="ARBA00022837"/>
    </source>
</evidence>
<feature type="domain" description="Ig-like" evidence="27">
    <location>
        <begin position="3398"/>
        <end position="3480"/>
    </location>
</feature>
<keyword evidence="11" id="KW-0106">Calcium</keyword>
<feature type="domain" description="EGF-like" evidence="25">
    <location>
        <begin position="4096"/>
        <end position="4133"/>
    </location>
</feature>
<dbReference type="FunFam" id="2.10.25.10:FF:000106">
    <property type="entry name" value="Heparan sulfate proteoglycan 2"/>
    <property type="match status" value="1"/>
</dbReference>
<evidence type="ECO:0000256" key="4">
    <source>
        <dbReference type="ARBA" id="ARBA00022490"/>
    </source>
</evidence>
<dbReference type="Gene3D" id="4.10.400.10">
    <property type="entry name" value="Low-density Lipoprotein Receptor"/>
    <property type="match status" value="19"/>
</dbReference>
<feature type="disulfide bond" evidence="22">
    <location>
        <begin position="2602"/>
        <end position="2611"/>
    </location>
</feature>
<dbReference type="InterPro" id="IPR056863">
    <property type="entry name" value="LMN_ATRN_NET-like_EGF"/>
</dbReference>
<evidence type="ECO:0000259" key="25">
    <source>
        <dbReference type="PROSITE" id="PS50026"/>
    </source>
</evidence>
<dbReference type="FunFam" id="4.10.400.10:FF:000062">
    <property type="entry name" value="Terribly reduced optic lobes, isoform AI"/>
    <property type="match status" value="1"/>
</dbReference>
<feature type="domain" description="Laminin EGF-like" evidence="26">
    <location>
        <begin position="2292"/>
        <end position="2340"/>
    </location>
</feature>
<feature type="domain" description="Ig-like" evidence="27">
    <location>
        <begin position="1849"/>
        <end position="1925"/>
    </location>
</feature>
<dbReference type="InterPro" id="IPR013098">
    <property type="entry name" value="Ig_I-set"/>
</dbReference>
<evidence type="ECO:0000313" key="30">
    <source>
        <dbReference type="Proteomes" id="UP000786811"/>
    </source>
</evidence>
<feature type="disulfide bond" evidence="21">
    <location>
        <begin position="1788"/>
        <end position="1803"/>
    </location>
</feature>
<feature type="disulfide bond" evidence="21">
    <location>
        <begin position="123"/>
        <end position="135"/>
    </location>
</feature>
<evidence type="ECO:0000256" key="13">
    <source>
        <dbReference type="ARBA" id="ARBA00022989"/>
    </source>
</evidence>
<feature type="disulfide bond" evidence="21">
    <location>
        <begin position="1776"/>
        <end position="1794"/>
    </location>
</feature>
<evidence type="ECO:0000256" key="21">
    <source>
        <dbReference type="PROSITE-ProRule" id="PRU00124"/>
    </source>
</evidence>
<feature type="disulfide bond" evidence="21">
    <location>
        <begin position="1317"/>
        <end position="1335"/>
    </location>
</feature>
<dbReference type="Pfam" id="PF00054">
    <property type="entry name" value="Laminin_G_1"/>
    <property type="match status" value="3"/>
</dbReference>
<dbReference type="FunFam" id="2.10.25.10:FF:000425">
    <property type="entry name" value="Eyes shut homolog"/>
    <property type="match status" value="1"/>
</dbReference>
<feature type="disulfide bond" evidence="21">
    <location>
        <begin position="1347"/>
        <end position="1359"/>
    </location>
</feature>
<dbReference type="GO" id="GO:0006898">
    <property type="term" value="P:receptor-mediated endocytosis"/>
    <property type="evidence" value="ECO:0007669"/>
    <property type="project" value="TreeGrafter"/>
</dbReference>
<feature type="disulfide bond" evidence="22">
    <location>
        <begin position="2641"/>
        <end position="2653"/>
    </location>
</feature>
<dbReference type="InterPro" id="IPR013783">
    <property type="entry name" value="Ig-like_fold"/>
</dbReference>
<feature type="domain" description="Ig-like" evidence="27">
    <location>
        <begin position="3078"/>
        <end position="3200"/>
    </location>
</feature>
<feature type="domain" description="Laminin IV type A" evidence="28">
    <location>
        <begin position="2715"/>
        <end position="2895"/>
    </location>
</feature>
<proteinExistence type="predicted"/>
<feature type="domain" description="Laminin IV type A" evidence="28">
    <location>
        <begin position="2366"/>
        <end position="2549"/>
    </location>
</feature>
<dbReference type="GO" id="GO:0009653">
    <property type="term" value="P:anatomical structure morphogenesis"/>
    <property type="evidence" value="ECO:0007669"/>
    <property type="project" value="UniProtKB-ARBA"/>
</dbReference>
<dbReference type="GO" id="GO:0030154">
    <property type="term" value="P:cell differentiation"/>
    <property type="evidence" value="ECO:0007669"/>
    <property type="project" value="UniProtKB-ARBA"/>
</dbReference>
<feature type="domain" description="Laminin G" evidence="24">
    <location>
        <begin position="3844"/>
        <end position="4019"/>
    </location>
</feature>
<dbReference type="GO" id="GO:0043235">
    <property type="term" value="C:receptor complex"/>
    <property type="evidence" value="ECO:0007669"/>
    <property type="project" value="TreeGrafter"/>
</dbReference>
<dbReference type="SUPFAM" id="SSF57196">
    <property type="entry name" value="EGF/Laminin"/>
    <property type="match status" value="3"/>
</dbReference>
<feature type="compositionally biased region" description="Polar residues" evidence="23">
    <location>
        <begin position="3228"/>
        <end position="3239"/>
    </location>
</feature>
<dbReference type="InterPro" id="IPR013320">
    <property type="entry name" value="ConA-like_dom_sf"/>
</dbReference>
<dbReference type="InterPro" id="IPR002049">
    <property type="entry name" value="LE_dom"/>
</dbReference>
<organism evidence="29 30">
    <name type="scientific">Cotesia congregata</name>
    <name type="common">Parasitoid wasp</name>
    <name type="synonym">Apanteles congregatus</name>
    <dbReference type="NCBI Taxonomy" id="51543"/>
    <lineage>
        <taxon>Eukaryota</taxon>
        <taxon>Metazoa</taxon>
        <taxon>Ecdysozoa</taxon>
        <taxon>Arthropoda</taxon>
        <taxon>Hexapoda</taxon>
        <taxon>Insecta</taxon>
        <taxon>Pterygota</taxon>
        <taxon>Neoptera</taxon>
        <taxon>Endopterygota</taxon>
        <taxon>Hymenoptera</taxon>
        <taxon>Apocrita</taxon>
        <taxon>Ichneumonoidea</taxon>
        <taxon>Braconidae</taxon>
        <taxon>Microgastrinae</taxon>
        <taxon>Cotesia</taxon>
    </lineage>
</organism>
<feature type="disulfide bond" evidence="19">
    <location>
        <begin position="3791"/>
        <end position="3800"/>
    </location>
</feature>
<feature type="domain" description="Laminin G" evidence="24">
    <location>
        <begin position="3588"/>
        <end position="3767"/>
    </location>
</feature>
<keyword evidence="9" id="KW-0732">Signal</keyword>
<evidence type="ECO:0000256" key="7">
    <source>
        <dbReference type="ARBA" id="ARBA00022536"/>
    </source>
</evidence>
<evidence type="ECO:0000313" key="29">
    <source>
        <dbReference type="EMBL" id="CAG5102320.1"/>
    </source>
</evidence>
<dbReference type="PROSITE" id="PS01186">
    <property type="entry name" value="EGF_2"/>
    <property type="match status" value="2"/>
</dbReference>
<keyword evidence="8" id="KW-0812">Transmembrane</keyword>
<feature type="disulfide bond" evidence="19">
    <location>
        <begin position="4084"/>
        <end position="4093"/>
    </location>
</feature>
<dbReference type="InterPro" id="IPR000152">
    <property type="entry name" value="EGF-type_Asp/Asn_hydroxyl_site"/>
</dbReference>
<dbReference type="InterPro" id="IPR036055">
    <property type="entry name" value="LDL_receptor-like_sf"/>
</dbReference>
<dbReference type="Pfam" id="PF00053">
    <property type="entry name" value="EGF_laminin"/>
    <property type="match status" value="5"/>
</dbReference>
<dbReference type="Gene3D" id="2.10.25.10">
    <property type="entry name" value="Laminin"/>
    <property type="match status" value="5"/>
</dbReference>
<evidence type="ECO:0000256" key="10">
    <source>
        <dbReference type="ARBA" id="ARBA00022737"/>
    </source>
</evidence>
<dbReference type="InterPro" id="IPR000034">
    <property type="entry name" value="Laminin_IV"/>
</dbReference>
<dbReference type="PROSITE" id="PS01248">
    <property type="entry name" value="EGF_LAM_1"/>
    <property type="match status" value="3"/>
</dbReference>
<dbReference type="GO" id="GO:0048731">
    <property type="term" value="P:system development"/>
    <property type="evidence" value="ECO:0007669"/>
    <property type="project" value="UniProtKB-ARBA"/>
</dbReference>
<dbReference type="SMART" id="SM00408">
    <property type="entry name" value="IGc2"/>
    <property type="match status" value="8"/>
</dbReference>
<keyword evidence="10" id="KW-0677">Repeat</keyword>
<comment type="caution">
    <text evidence="19">Lacks conserved residue(s) required for the propagation of feature annotation.</text>
</comment>
<dbReference type="SMART" id="SM00281">
    <property type="entry name" value="LamB"/>
    <property type="match status" value="3"/>
</dbReference>
<feature type="disulfide bond" evidence="21">
    <location>
        <begin position="181"/>
        <end position="196"/>
    </location>
</feature>
<dbReference type="PROSITE" id="PS50027">
    <property type="entry name" value="EGF_LAM_2"/>
    <property type="match status" value="3"/>
</dbReference>
<feature type="disulfide bond" evidence="21">
    <location>
        <begin position="1542"/>
        <end position="1560"/>
    </location>
</feature>
<feature type="disulfide bond" evidence="21">
    <location>
        <begin position="1498"/>
        <end position="1510"/>
    </location>
</feature>
<feature type="domain" description="Ig-like" evidence="27">
    <location>
        <begin position="3487"/>
        <end position="3573"/>
    </location>
</feature>
<feature type="disulfide bond" evidence="21">
    <location>
        <begin position="1197"/>
        <end position="1209"/>
    </location>
</feature>
<feature type="disulfide bond" evidence="21">
    <location>
        <begin position="1749"/>
        <end position="1764"/>
    </location>
</feature>
<feature type="disulfide bond" evidence="21">
    <location>
        <begin position="205"/>
        <end position="223"/>
    </location>
</feature>
<dbReference type="SUPFAM" id="SSF49899">
    <property type="entry name" value="Concanavalin A-like lectins/glucanases"/>
    <property type="match status" value="3"/>
</dbReference>
<evidence type="ECO:0000259" key="28">
    <source>
        <dbReference type="PROSITE" id="PS51115"/>
    </source>
</evidence>
<dbReference type="FunFam" id="4.10.400.10:FF:000034">
    <property type="entry name" value="Low-density lipoprotein receptor-related protein 2"/>
    <property type="match status" value="2"/>
</dbReference>
<comment type="caution">
    <text evidence="29">The sequence shown here is derived from an EMBL/GenBank/DDBJ whole genome shotgun (WGS) entry which is preliminary data.</text>
</comment>
<dbReference type="Pfam" id="PF24973">
    <property type="entry name" value="EGF_LMN_ATRN"/>
    <property type="match status" value="1"/>
</dbReference>
<feature type="disulfide bond" evidence="21">
    <location>
        <begin position="1204"/>
        <end position="1222"/>
    </location>
</feature>
<dbReference type="SMART" id="SM00179">
    <property type="entry name" value="EGF_CA"/>
    <property type="match status" value="4"/>
</dbReference>
<feature type="disulfide bond" evidence="21">
    <location>
        <begin position="88"/>
        <end position="106"/>
    </location>
</feature>
<evidence type="ECO:0000256" key="1">
    <source>
        <dbReference type="ARBA" id="ARBA00004167"/>
    </source>
</evidence>
<feature type="disulfide bond" evidence="21">
    <location>
        <begin position="1354"/>
        <end position="1372"/>
    </location>
</feature>
<feature type="region of interest" description="Disordered" evidence="23">
    <location>
        <begin position="868"/>
        <end position="904"/>
    </location>
</feature>
<feature type="domain" description="EGF-like" evidence="25">
    <location>
        <begin position="3765"/>
        <end position="3801"/>
    </location>
</feature>
<feature type="domain" description="Laminin G" evidence="24">
    <location>
        <begin position="4139"/>
        <end position="4317"/>
    </location>
</feature>
<evidence type="ECO:0000256" key="16">
    <source>
        <dbReference type="ARBA" id="ARBA00023170"/>
    </source>
</evidence>
<feature type="disulfide bond" evidence="21">
    <location>
        <begin position="1464"/>
        <end position="1479"/>
    </location>
</feature>
<keyword evidence="16" id="KW-0675">Receptor</keyword>
<dbReference type="GO" id="GO:0016324">
    <property type="term" value="C:apical plasma membrane"/>
    <property type="evidence" value="ECO:0007669"/>
    <property type="project" value="TreeGrafter"/>
</dbReference>
<dbReference type="InterPro" id="IPR007110">
    <property type="entry name" value="Ig-like_dom"/>
</dbReference>
<evidence type="ECO:0000256" key="6">
    <source>
        <dbReference type="ARBA" id="ARBA00022530"/>
    </source>
</evidence>
<feature type="domain" description="Laminin EGF-like" evidence="26">
    <location>
        <begin position="2641"/>
        <end position="2689"/>
    </location>
</feature>
<dbReference type="InterPro" id="IPR001881">
    <property type="entry name" value="EGF-like_Ca-bd_dom"/>
</dbReference>
<evidence type="ECO:0000256" key="8">
    <source>
        <dbReference type="ARBA" id="ARBA00022692"/>
    </source>
</evidence>
<feature type="disulfide bond" evidence="19">
    <location>
        <begin position="2260"/>
        <end position="2269"/>
    </location>
</feature>
<feature type="disulfide bond" evidence="19">
    <location>
        <begin position="4061"/>
        <end position="4071"/>
    </location>
</feature>
<feature type="disulfide bond" evidence="21">
    <location>
        <begin position="1086"/>
        <end position="1101"/>
    </location>
</feature>
<dbReference type="SMART" id="SM00282">
    <property type="entry name" value="LamG"/>
    <property type="match status" value="3"/>
</dbReference>
<evidence type="ECO:0000256" key="19">
    <source>
        <dbReference type="PROSITE-ProRule" id="PRU00076"/>
    </source>
</evidence>
<dbReference type="InterPro" id="IPR003598">
    <property type="entry name" value="Ig_sub2"/>
</dbReference>
<dbReference type="InterPro" id="IPR002172">
    <property type="entry name" value="LDrepeatLR_classA_rpt"/>
</dbReference>
<dbReference type="InterPro" id="IPR023415">
    <property type="entry name" value="LDLR_class-A_CS"/>
</dbReference>
<dbReference type="Pfam" id="PF00052">
    <property type="entry name" value="Laminin_B"/>
    <property type="match status" value="3"/>
</dbReference>
<dbReference type="CDD" id="cd00110">
    <property type="entry name" value="LamG"/>
    <property type="match status" value="3"/>
</dbReference>
<sequence length="4344" mass="484917">MIKVNDKPVSSSDIECSCLVTKLDMQRLILQAILSTELCTLISACTQNEFRCRNGQCISSRYRCNGATECYDKSDELNCPCKEDQFECAALYCIPKEQRCDGVNHCSNGRDELNCDTHTTSYCLSGQFRCNDGHCIDGSLHCDGRSDCSDRSDERNCPVTTCNSDQFRCSDGTCVSIDKRCNNINDCRNGEDESQCGCGATDFRCKDGQCIAYQLQCDGSNDCRDGSDEHEQCAEYEWRNYYNTKKYIELERKKLSSNKLSQNKRQHLSSNSIKSMKKNNSYTEFSHSGKDITDPILESFPNILLILTNNVTSFNDTESPKLQWELINTTDSKHLSSNQQEIKPLSQSYELHYPPQASQINAAIQKIMEVLSQLDKKQIEETLNSLYKPETKLHKMTEKKHLSSHIIDRNNLKDDLIRRVIADSIISRVLKHKNKTSAVYKYLIKLLKSQDNSIANLIESNTISPVANITSVSSAKKSFDYNNSMTFYKWLNRTRVMQNHWFKFRNQYINYKYKKNRTNAQPRRNNDISVKKQNYPQYFISVNRPADLKINNTSTLKNVTFNVEPLNESALLSKNDIRLDYSKANNNNSIIPETKIQVMNKRTKINNLISDVKLSKNFNLKKKSSGFGISDGNKLTLRKRKFCLNRRKLYRNSSISCYSRKNYFGKKNNVSNYFKKWNIKKSTYSYVNNKVKSRKTNDESNITLNRRKRLLDDSLLKFKEEFQGIYDTNMENREVMKVKNATNHESKGLKINEPKDEERHLFNNNTETVVKYSSGSNSSSLQDSERINVANYEKTSIDSNSSECDSECTNYQKKLNIDSSSSTTLSELAGRSADLELINIKEYNQSTLNKFKLLTFPVESQKEVIITKAKNRKKNPKKKKLKGKKGKNEKEQYANGKSKRKTTPSSFIISTDSTLSIIESVTTSPSAENFSDVNNTKNVTNNSLPTYSIFNTVCSWWFVNWLWGCSLPDFIPTVSEENTEKFIAPEFDLIKLKDTYNSSLDRENMSLDIFDVDNITSRDTQNSLATLIEPNIDLKLTPMTKKEEMNGDNFDNTSIIITRDPEFEDYCGESRYFCDGKKCIDEEKICDGKLDCLDGSDEYDCEYYNDLRNDIMLKIEKLASFKNSDEKVLPYPFIKINNNETKTLSCDKTTQFTCRDKKCISIILFCDGTSDCNDGSDEDSEMCNFYDYENYEGLAPCPPMDFTCGDGSCIPQSSVCDGFDDCPRAEDELNCDRGCTPTQFKCATGGKCIEDIYRCDGHPDCPDRSDENCGVNNTSNSTITHITYPQHPLTSHTNLPVDGRVTERPVECDTARTEMRCGDGKCISLRRKCDGIPDCLDNSDERDCEKCAINEWRCISGECLRENLRCDGRAHCRDGSDETNCVNKCPTGMFRCNDGICLDQRRRCDGRPHCHDGSDEINCKNTSCPEGQLPCANAETSPRPPVKECNNYEYTCRDRSCIPLSAVCDGRPDCSYNEDEQDCHRSMAKLQDNVNFTSSKSCAVGNFVCADGTCIPVAHRCDNFYDCRDFTDEQFCFGCAKGQFKCNNGDCISGDQKCNGVIDCDDGSDEDGCESSTSPSEHHNHHPHYCQAGQFTCLSDRTCVHNSARCNGIPECNDRSDENNCDTEEKGELNLKTYPSDQIIKESYEVVFHCRDEGYLRADVRWLRGNNLPLPPGSRDINGRLEIPNIQVEHSGPYICEAVGYPPSVPGQRVTVHLEVEKFEPATVRPPQVCKYDEATCSNGDCISKSLVCDGKFDCTDGSDEMRCNPHGCEPNQFRCSNKQCVSKIWRCDGDKDCTDGSDEENCGTSPPGSPCQYNEFKCSQYDQCIPKSYHCDMERDCQDGSDEIGCSPVYITKPPIPMVVLEPGDTMILVCTAIGVPIPEINWRLNWGHIPEKCNSESINGTGTLTCPDIGVSDQGAYSCEAINIGGFVFAVPDTILVVEKTSAVCRKGTFNSEARHPDECISCFCFGVATECRSANLFTYHFPPPFDRHKVLSVDISSVSPIIRGELSSQMLEVLPIGRDGVDISVPYSNELSSYDIPYFALPEVYHGSQLKSYGGYLKYNIRYSGDGRNNTAPSIILKGNGNLLIHRSQYLVPNQDTEVAVRFFYGEWYKVTDGYERLATREDIMMTLANVENILIKAKYDDSPQLEISITEIVMDTADSRNTGLGSASYVEECSCPTGYSGYSCEDCAPGYRRRKSGLWLGECTSEKDMGSCPPGYYGDPVRNIPCLQCPCPLTNPSNQFARTCKLGSNNRPICDCPPGYTGERCERCSVGYHGNPIIPGDMCVRDQQCDPDGSFTTSLDVDGKCRCKQYATGLTCDQCKPNTFNLASKNQFGCISCFCMGITDRCVASNWFRNEIHVSFTNSIRDFSLIESSNPNASAMVSGIRLDSNKREIIYDDFPNRGKGDVYYWQLPSIFLGDQVTSYGGNLKYAVRSVPSPGGQSSKNNAADVVLISANNIDLLYYSKESLEPNILQSFTVPLLEQFWQRRDGRPANRDHLLMALADVETIRIKATYTSYTDEAALSEVSLDTAEKYNTGKERAVEVEECSCPVGYTGLSCEDCAVGYTRASEGLYLGTCEPCNCNGHSTHCDPETGACENCGDHTTGDNCEICEPGYEGNATQGTSEDCRRSGETLPTRCNCNPAGSQYDQCINGQCTCKSNVEGLDCNRCKPSTFGLSSENPNGCNECFCNGVSNQCHESSLYLQQIPSWFIDSHHGFTLTDASRSDTIDDGFDINVLSNEIGYHYTRANRNRRLFWSLPSTFTGNKVKSYGGNLTLTQRFSAHHESKPLKDQDVMLIGNGITLYWVNSREPSPNISMTYTVPLRETEWRRLSTEGPKSASRSDLMVVLSNLETILVRASYSEGMIASFISDISLDTAVENLTGNRRATQVEACRCPQGYSGTSCESCGRGYYRNSTDRSDSILGSCRLCPCNDHEESCELIRGGQIKCHCLSGFDGQYCESIAEDTSNDSLYPLVYPPRIIVSVQENKFQIVHTGSTVRYHCSGRSSDNAPLRIRWEKEGGRLPDRSLDDARGLLIIRDVKVSDSGVYICQVTDGIDVAVEKVTLTVGGSGPTEPKAVIRPSYQQIKEGDPVEFHCEVTGNPTPEVDWIRINGEINPEAIFQNNVWRIPAVSMSDAAEYKCIARNQLGVSEQTTVLYVTNNPDKPPTVVSMSLDDEGSYTCQATNAAGIVEERVHVRVDDDYNDNDVDVSQPCRGDMPCPPNYNRPGSGSQVSTPRKTNEGVRIPDDYLRIPSGGRVEIRCQVVGPDDSRIYLDWKRSDRQSLPAGSSVHNGVLSIPEVTKEAAGEYICLGLNHDVVAPGESPSITCTATGDQPLRIEWAAIGRSLPRSVSHNQGLLQFHGITYEDAGKYVCKATNDAGAAEAVAEVLVNENTYDDVGVRAVERDVNTQAGNSVRLRCESKEQGLIHWTKDGQQLPQNARVRDNYLELTRVRPEDSGRYICQIRNAQRFASDYVILHVSQPAGPTVHIEPSADIINVGDTFELRCVFSSRYSSGRPQYQWFRADRDPLPYSARSYEENLRFSDIQMRDSGIYKCRVDSSEGAFEQEYNLVVQGGENDEPAIEVKNVPYGSSIALECSAPTEWNSEKPITYKWMSFKPEHYDGTILYNAESPDGTGDLVSLLLNDGYPEFRFDLGSGTATIRSNKSISLDEWHTIKLHRTRKDSYMLVDGEGPYKAAAIGRKQRLDLKEPLYVGGVPSSVTFHQQAGTNYVGFVGCISRVVVNDKPLDLIGDEIDSVGVSTCETCSKNPCHNFGVCQEAPTKNGYTCLCRTGYNGNLCDNVGDSCYPGICGQGNCIEKESGYECYCPHGTSGQHCEHSNEIHQPSFHNDNSFLAYPRPKSVRRFKLTMNFNPSDNGDGILMYCSQSDEGHGHFIALVIKDRLVEFRFDIGSGMAVVRSNYVIQPGVWTRVTLNRDFKDGKLSVNGEPLVEGRAPGIAKTITLNTYMYIGGVNRSRITINPKVDVTRSFHGCINLLEGFLLNLHLLKSTVDSANIDECKISSTPRLSNTILSTIPAFYPEAMTPTYIPSIITSTSLHNSCSSNPCIHGVCQISSSVFGYSCICEYGYAGINCENILKQCELLSPCKNGGSCTDLQGSYKCDCPLRFNGKDCEKQIEIAYDVSFRGDGWLELDHSLMTHDEQSEVIGFEISTNKSNGLIMWHGQTPNNLNPDDYVALAVIDGYIEYQYNLGSGPAVMRVPTQRVDDGERHRIILKRQGADGSIELNGDHTEIGVSDGLQKTLNTRGNVYLGGVPDYAMTYGKYHDGFSGCIYTLEVQDSGAIFMGDKMVRGKNVSPCTKNSNISTNDLPTRGDLGGAEKILEFA</sequence>
<feature type="domain" description="Laminin EGF-like" evidence="26">
    <location>
        <begin position="2583"/>
        <end position="2632"/>
    </location>
</feature>
<feature type="domain" description="EGF-like" evidence="25">
    <location>
        <begin position="4057"/>
        <end position="4094"/>
    </location>
</feature>
<feature type="disulfide bond" evidence="21">
    <location>
        <begin position="142"/>
        <end position="157"/>
    </location>
</feature>
<feature type="disulfide bond" evidence="21">
    <location>
        <begin position="130"/>
        <end position="148"/>
    </location>
</feature>
<feature type="disulfide bond" evidence="19">
    <location>
        <begin position="3807"/>
        <end position="3817"/>
    </location>
</feature>
<feature type="domain" description="EGF-like" evidence="25">
    <location>
        <begin position="3803"/>
        <end position="3838"/>
    </location>
</feature>
<dbReference type="InterPro" id="IPR000742">
    <property type="entry name" value="EGF"/>
</dbReference>
<dbReference type="InterPro" id="IPR001791">
    <property type="entry name" value="Laminin_G"/>
</dbReference>
<evidence type="ECO:0000259" key="24">
    <source>
        <dbReference type="PROSITE" id="PS50025"/>
    </source>
</evidence>
<dbReference type="PROSITE" id="PS50835">
    <property type="entry name" value="IG_LIKE"/>
    <property type="match status" value="7"/>
</dbReference>
<dbReference type="Pfam" id="PF00008">
    <property type="entry name" value="EGF"/>
    <property type="match status" value="2"/>
</dbReference>
<feature type="disulfide bond" evidence="19">
    <location>
        <begin position="3772"/>
        <end position="3789"/>
    </location>
</feature>
<feature type="disulfide bond" evidence="21">
    <location>
        <begin position="1067"/>
        <end position="1079"/>
    </location>
</feature>
<dbReference type="PROSITE" id="PS50025">
    <property type="entry name" value="LAM_G_DOMAIN"/>
    <property type="match status" value="3"/>
</dbReference>
<dbReference type="Gene3D" id="2.60.40.10">
    <property type="entry name" value="Immunoglobulins"/>
    <property type="match status" value="8"/>
</dbReference>
<feature type="domain" description="EGF-like" evidence="25">
    <location>
        <begin position="2234"/>
        <end position="2270"/>
    </location>
</feature>
<dbReference type="PANTHER" id="PTHR22722:SF14">
    <property type="entry name" value="MEGALIN, ISOFORM A"/>
    <property type="match status" value="1"/>
</dbReference>
<dbReference type="CDD" id="cd00055">
    <property type="entry name" value="EGF_Lam"/>
    <property type="match status" value="4"/>
</dbReference>
<feature type="disulfide bond" evidence="21">
    <location>
        <begin position="100"/>
        <end position="115"/>
    </location>
</feature>
<feature type="disulfide bond" evidence="21">
    <location>
        <begin position="1385"/>
        <end position="1397"/>
    </location>
</feature>
<dbReference type="GO" id="GO:0048513">
    <property type="term" value="P:animal organ development"/>
    <property type="evidence" value="ECO:0007669"/>
    <property type="project" value="UniProtKB-ARBA"/>
</dbReference>
<dbReference type="SUPFAM" id="SSF48726">
    <property type="entry name" value="Immunoglobulin"/>
    <property type="match status" value="7"/>
</dbReference>
<dbReference type="SUPFAM" id="SSF57184">
    <property type="entry name" value="Growth factor receptor domain"/>
    <property type="match status" value="1"/>
</dbReference>
<dbReference type="GO" id="GO:0005604">
    <property type="term" value="C:basement membrane"/>
    <property type="evidence" value="ECO:0007669"/>
    <property type="project" value="UniProtKB-SubCell"/>
</dbReference>
<keyword evidence="14" id="KW-0472">Membrane</keyword>
<feature type="disulfide bond" evidence="21">
    <location>
        <begin position="1554"/>
        <end position="1569"/>
    </location>
</feature>
<dbReference type="SMART" id="SM00181">
    <property type="entry name" value="EGF"/>
    <property type="match status" value="10"/>
</dbReference>
<keyword evidence="18 22" id="KW-0424">Laminin EGF-like domain</keyword>
<dbReference type="SMART" id="SM00180">
    <property type="entry name" value="EGF_Lam"/>
    <property type="match status" value="5"/>
</dbReference>
<dbReference type="Gene3D" id="2.60.120.200">
    <property type="match status" value="3"/>
</dbReference>
<keyword evidence="12" id="KW-0084">Basement membrane</keyword>
<dbReference type="SMART" id="SM00409">
    <property type="entry name" value="IG"/>
    <property type="match status" value="7"/>
</dbReference>
<keyword evidence="5" id="KW-0964">Secreted</keyword>
<feature type="disulfide bond" evidence="21">
    <location>
        <begin position="1730"/>
        <end position="1742"/>
    </location>
</feature>
<comment type="subcellular location">
    <subcellularLocation>
        <location evidence="3">Cytoplasm</location>
    </subcellularLocation>
    <subcellularLocation>
        <location evidence="1">Membrane</location>
        <topology evidence="1">Single-pass membrane protein</topology>
    </subcellularLocation>
    <subcellularLocation>
        <location evidence="2">Secreted</location>
        <location evidence="2">Extracellular space</location>
        <location evidence="2">Extracellular matrix</location>
        <location evidence="2">Basement membrane</location>
    </subcellularLocation>
</comment>
<dbReference type="PRINTS" id="PR00261">
    <property type="entry name" value="LDLRECEPTOR"/>
</dbReference>
<dbReference type="FunFam" id="2.10.25.10:FF:000033">
    <property type="entry name" value="Laminin subunit alpha 2"/>
    <property type="match status" value="1"/>
</dbReference>
<evidence type="ECO:0000256" key="14">
    <source>
        <dbReference type="ARBA" id="ARBA00023136"/>
    </source>
</evidence>
<feature type="compositionally biased region" description="Basic residues" evidence="23">
    <location>
        <begin position="869"/>
        <end position="885"/>
    </location>
</feature>
<feature type="domain" description="Ig-like" evidence="27">
    <location>
        <begin position="1610"/>
        <end position="1698"/>
    </location>
</feature>
<dbReference type="SMART" id="SM00192">
    <property type="entry name" value="LDLa"/>
    <property type="match status" value="19"/>
</dbReference>
<feature type="disulfide bond" evidence="21">
    <location>
        <begin position="64"/>
        <end position="79"/>
    </location>
</feature>
<dbReference type="Gene3D" id="2.170.300.10">
    <property type="entry name" value="Tie2 ligand-binding domain superfamily"/>
    <property type="match status" value="3"/>
</dbReference>
<feature type="disulfide bond" evidence="22">
    <location>
        <begin position="2660"/>
        <end position="2669"/>
    </location>
</feature>
<dbReference type="Pfam" id="PF00057">
    <property type="entry name" value="Ldl_recept_a"/>
    <property type="match status" value="19"/>
</dbReference>
<feature type="domain" description="Ig-like" evidence="27">
    <location>
        <begin position="2981"/>
        <end position="3069"/>
    </location>
</feature>
<feature type="disulfide bond" evidence="21">
    <location>
        <begin position="1606"/>
        <end position="1621"/>
    </location>
</feature>
<feature type="disulfide bond" evidence="21">
    <location>
        <begin position="198"/>
        <end position="210"/>
    </location>
</feature>
<feature type="disulfide bond" evidence="20">
    <location>
        <begin position="4290"/>
        <end position="4317"/>
    </location>
</feature>
<keyword evidence="15 19" id="KW-1015">Disulfide bond</keyword>
<dbReference type="CDD" id="cd00054">
    <property type="entry name" value="EGF_CA"/>
    <property type="match status" value="2"/>
</dbReference>
<keyword evidence="4" id="KW-0963">Cytoplasm</keyword>
<keyword evidence="7 19" id="KW-0245">EGF-like domain</keyword>
<feature type="disulfide bond" evidence="19">
    <location>
        <begin position="4123"/>
        <end position="4132"/>
    </location>
</feature>
<dbReference type="EMBL" id="CAJNRD030001123">
    <property type="protein sequence ID" value="CAG5102320.1"/>
    <property type="molecule type" value="Genomic_DNA"/>
</dbReference>
<evidence type="ECO:0000256" key="17">
    <source>
        <dbReference type="ARBA" id="ARBA00023180"/>
    </source>
</evidence>
<dbReference type="PROSITE" id="PS01209">
    <property type="entry name" value="LDLRA_1"/>
    <property type="match status" value="10"/>
</dbReference>
<feature type="disulfide bond" evidence="21">
    <location>
        <begin position="1505"/>
        <end position="1523"/>
    </location>
</feature>
<feature type="disulfide bond" evidence="21">
    <location>
        <begin position="81"/>
        <end position="93"/>
    </location>
</feature>
<feature type="disulfide bond" evidence="21">
    <location>
        <begin position="1154"/>
        <end position="1172"/>
    </location>
</feature>
<accession>A0A8J2HLU9</accession>
<evidence type="ECO:0000256" key="20">
    <source>
        <dbReference type="PROSITE-ProRule" id="PRU00122"/>
    </source>
</evidence>
<feature type="disulfide bond" evidence="21">
    <location>
        <begin position="1392"/>
        <end position="1410"/>
    </location>
</feature>
<feature type="domain" description="Laminin IV type A" evidence="28">
    <location>
        <begin position="1999"/>
        <end position="2176"/>
    </location>
</feature>
<evidence type="ECO:0000256" key="18">
    <source>
        <dbReference type="ARBA" id="ARBA00023292"/>
    </source>
</evidence>
<feature type="disulfide bond" evidence="21">
    <location>
        <begin position="1452"/>
        <end position="1470"/>
    </location>
</feature>
<feature type="disulfide bond" evidence="21">
    <location>
        <begin position="1769"/>
        <end position="1781"/>
    </location>
</feature>
<feature type="disulfide bond" evidence="21">
    <location>
        <begin position="1517"/>
        <end position="1532"/>
    </location>
</feature>
<feature type="disulfide bond" evidence="21">
    <location>
        <begin position="45"/>
        <end position="57"/>
    </location>
</feature>
<feature type="disulfide bond" evidence="21">
    <location>
        <begin position="162"/>
        <end position="174"/>
    </location>
</feature>
<keyword evidence="13" id="KW-1133">Transmembrane helix</keyword>